<dbReference type="EMBL" id="JBHSZG010000002">
    <property type="protein sequence ID" value="MFC7137724.1"/>
    <property type="molecule type" value="Genomic_DNA"/>
</dbReference>
<proteinExistence type="predicted"/>
<name>A0ABD5XZZ9_9EURY</name>
<organism evidence="1 2">
    <name type="scientific">Halobaculum litoreum</name>
    <dbReference type="NCBI Taxonomy" id="3031998"/>
    <lineage>
        <taxon>Archaea</taxon>
        <taxon>Methanobacteriati</taxon>
        <taxon>Methanobacteriota</taxon>
        <taxon>Stenosarchaea group</taxon>
        <taxon>Halobacteria</taxon>
        <taxon>Halobacteriales</taxon>
        <taxon>Haloferacaceae</taxon>
        <taxon>Halobaculum</taxon>
    </lineage>
</organism>
<accession>A0ABD5XZZ9</accession>
<reference evidence="1 2" key="1">
    <citation type="journal article" date="2019" name="Int. J. Syst. Evol. Microbiol.">
        <title>The Global Catalogue of Microorganisms (GCM) 10K type strain sequencing project: providing services to taxonomists for standard genome sequencing and annotation.</title>
        <authorList>
            <consortium name="The Broad Institute Genomics Platform"/>
            <consortium name="The Broad Institute Genome Sequencing Center for Infectious Disease"/>
            <person name="Wu L."/>
            <person name="Ma J."/>
        </authorList>
    </citation>
    <scope>NUCLEOTIDE SEQUENCE [LARGE SCALE GENOMIC DNA]</scope>
    <source>
        <strain evidence="1 2">DT92</strain>
    </source>
</reference>
<dbReference type="AlphaFoldDB" id="A0ABD5XZZ9"/>
<protein>
    <submittedName>
        <fullName evidence="1">Uncharacterized protein</fullName>
    </submittedName>
</protein>
<keyword evidence="2" id="KW-1185">Reference proteome</keyword>
<sequence>MVAAAVDGKSVHRADAVIADGEYVAGAHVADQYELTTQVVESLPPELEQAEELPPSIPEEMEIRPTYVVPWFKPGYEDAAQQLIEYERAVADGANRLMIPFDPDGPLGQIDPLTVDEGSIEPTGPCAVSTIR</sequence>
<evidence type="ECO:0000313" key="1">
    <source>
        <dbReference type="EMBL" id="MFC7137724.1"/>
    </source>
</evidence>
<gene>
    <name evidence="1" type="ORF">ACFQRB_17140</name>
</gene>
<dbReference type="Proteomes" id="UP001596368">
    <property type="component" value="Unassembled WGS sequence"/>
</dbReference>
<comment type="caution">
    <text evidence="1">The sequence shown here is derived from an EMBL/GenBank/DDBJ whole genome shotgun (WGS) entry which is preliminary data.</text>
</comment>
<evidence type="ECO:0000313" key="2">
    <source>
        <dbReference type="Proteomes" id="UP001596368"/>
    </source>
</evidence>